<dbReference type="PANTHER" id="PTHR34475">
    <property type="match status" value="1"/>
</dbReference>
<proteinExistence type="predicted"/>
<dbReference type="EMBL" id="LAZR01022211">
    <property type="protein sequence ID" value="KKL82661.1"/>
    <property type="molecule type" value="Genomic_DNA"/>
</dbReference>
<name>A0A0F9FWM9_9ZZZZ</name>
<evidence type="ECO:0008006" key="4">
    <source>
        <dbReference type="Google" id="ProtNLM"/>
    </source>
</evidence>
<protein>
    <recommendedName>
        <fullName evidence="4">HTH cro/C1-type domain-containing protein</fullName>
    </recommendedName>
</protein>
<reference evidence="3" key="1">
    <citation type="journal article" date="2015" name="Nature">
        <title>Complex archaea that bridge the gap between prokaryotes and eukaryotes.</title>
        <authorList>
            <person name="Spang A."/>
            <person name="Saw J.H."/>
            <person name="Jorgensen S.L."/>
            <person name="Zaremba-Niedzwiedzka K."/>
            <person name="Martijn J."/>
            <person name="Lind A.E."/>
            <person name="van Eijk R."/>
            <person name="Schleper C."/>
            <person name="Guy L."/>
            <person name="Ettema T.J."/>
        </authorList>
    </citation>
    <scope>NUCLEOTIDE SEQUENCE</scope>
</reference>
<comment type="caution">
    <text evidence="3">The sequence shown here is derived from an EMBL/GenBank/DDBJ whole genome shotgun (WGS) entry which is preliminary data.</text>
</comment>
<feature type="transmembrane region" description="Helical" evidence="2">
    <location>
        <begin position="119"/>
        <end position="138"/>
    </location>
</feature>
<dbReference type="Pfam" id="PF13413">
    <property type="entry name" value="HTH_25"/>
    <property type="match status" value="1"/>
</dbReference>
<dbReference type="InterPro" id="IPR050400">
    <property type="entry name" value="Bact_Cytoskel_RodZ"/>
</dbReference>
<dbReference type="GO" id="GO:0003677">
    <property type="term" value="F:DNA binding"/>
    <property type="evidence" value="ECO:0007669"/>
    <property type="project" value="InterPro"/>
</dbReference>
<feature type="region of interest" description="Disordered" evidence="1">
    <location>
        <begin position="148"/>
        <end position="198"/>
    </location>
</feature>
<accession>A0A0F9FWM9</accession>
<feature type="non-terminal residue" evidence="3">
    <location>
        <position position="198"/>
    </location>
</feature>
<dbReference type="CDD" id="cd00093">
    <property type="entry name" value="HTH_XRE"/>
    <property type="match status" value="1"/>
</dbReference>
<dbReference type="SUPFAM" id="SSF47413">
    <property type="entry name" value="lambda repressor-like DNA-binding domains"/>
    <property type="match status" value="1"/>
</dbReference>
<dbReference type="Gene3D" id="1.10.260.40">
    <property type="entry name" value="lambda repressor-like DNA-binding domains"/>
    <property type="match status" value="1"/>
</dbReference>
<keyword evidence="2" id="KW-0812">Transmembrane</keyword>
<sequence>MTSDETEQTVSTEAVSQQLKKAREKHGLSVSQIADAQHLRATIIQAIENGDYGQIGSELFLKGYIRAYAKQVGLSGDAVIAELDRELEPARQQKAREREASPLVDIERRKNRKRRIGKLLMIIMAFVLVGAAVILFVVPKFTAGEAGASLSTTSTPGDQAVAANSAEEPTGSGVQPEPNTGVDVETPVLPDNAVDSTI</sequence>
<dbReference type="InterPro" id="IPR001387">
    <property type="entry name" value="Cro/C1-type_HTH"/>
</dbReference>
<gene>
    <name evidence="3" type="ORF">LCGC14_1982550</name>
</gene>
<evidence type="ECO:0000313" key="3">
    <source>
        <dbReference type="EMBL" id="KKL82661.1"/>
    </source>
</evidence>
<keyword evidence="2" id="KW-1133">Transmembrane helix</keyword>
<evidence type="ECO:0000256" key="2">
    <source>
        <dbReference type="SAM" id="Phobius"/>
    </source>
</evidence>
<keyword evidence="2" id="KW-0472">Membrane</keyword>
<evidence type="ECO:0000256" key="1">
    <source>
        <dbReference type="SAM" id="MobiDB-lite"/>
    </source>
</evidence>
<dbReference type="InterPro" id="IPR010982">
    <property type="entry name" value="Lambda_DNA-bd_dom_sf"/>
</dbReference>
<dbReference type="PANTHER" id="PTHR34475:SF1">
    <property type="entry name" value="CYTOSKELETON PROTEIN RODZ"/>
    <property type="match status" value="1"/>
</dbReference>
<organism evidence="3">
    <name type="scientific">marine sediment metagenome</name>
    <dbReference type="NCBI Taxonomy" id="412755"/>
    <lineage>
        <taxon>unclassified sequences</taxon>
        <taxon>metagenomes</taxon>
        <taxon>ecological metagenomes</taxon>
    </lineage>
</organism>
<dbReference type="AlphaFoldDB" id="A0A0F9FWM9"/>